<sequence length="320" mass="36812">MESKSTFWQKIGLQDWFLPNGKAAAVAAINNKSLTPDDVYMYIIEKFKESIGQLSFADRVVFYHEFIISFNEEDYQEFINNRSGLFGIIVHESVKKFYELLRDHQEVGKKVEPSSSKWVFRLVSHPDYAKGDKGFIGKLLPGSNKKEENLRVTFIPRHTGVAQTLDISNDILKGFTYYSEGYYELPYANDLHYDEKEVVKAGQQVLARLDTIMPDKQFVGRKVEFLMKDDDIVVSGNEDTRDDQAVFKIPSDWVNTPHLRIRMNKADGKLYLTSFGELTMINEQEVTRSDINSPQWVELPFNSKILLNGIIGINIFKPEA</sequence>
<dbReference type="EMBL" id="FNAI01000017">
    <property type="protein sequence ID" value="SDF39861.1"/>
    <property type="molecule type" value="Genomic_DNA"/>
</dbReference>
<organism evidence="1 2">
    <name type="scientific">Mucilaginibacter pineti</name>
    <dbReference type="NCBI Taxonomy" id="1391627"/>
    <lineage>
        <taxon>Bacteria</taxon>
        <taxon>Pseudomonadati</taxon>
        <taxon>Bacteroidota</taxon>
        <taxon>Sphingobacteriia</taxon>
        <taxon>Sphingobacteriales</taxon>
        <taxon>Sphingobacteriaceae</taxon>
        <taxon>Mucilaginibacter</taxon>
    </lineage>
</organism>
<evidence type="ECO:0000313" key="1">
    <source>
        <dbReference type="EMBL" id="SDF39861.1"/>
    </source>
</evidence>
<gene>
    <name evidence="1" type="ORF">SAMN05216464_11758</name>
</gene>
<name>A0A1G7KRS9_9SPHI</name>
<proteinExistence type="predicted"/>
<protein>
    <recommendedName>
        <fullName evidence="3">FHA domain-containing protein</fullName>
    </recommendedName>
</protein>
<evidence type="ECO:0000313" key="2">
    <source>
        <dbReference type="Proteomes" id="UP000199072"/>
    </source>
</evidence>
<dbReference type="AlphaFoldDB" id="A0A1G7KRS9"/>
<evidence type="ECO:0008006" key="3">
    <source>
        <dbReference type="Google" id="ProtNLM"/>
    </source>
</evidence>
<keyword evidence="2" id="KW-1185">Reference proteome</keyword>
<reference evidence="1 2" key="1">
    <citation type="submission" date="2016-10" db="EMBL/GenBank/DDBJ databases">
        <authorList>
            <person name="de Groot N.N."/>
        </authorList>
    </citation>
    <scope>NUCLEOTIDE SEQUENCE [LARGE SCALE GENOMIC DNA]</scope>
    <source>
        <strain evidence="1 2">47C3B</strain>
    </source>
</reference>
<dbReference type="STRING" id="1391627.SAMN05216464_11758"/>
<accession>A0A1G7KRS9</accession>
<dbReference type="OrthoDB" id="635356at2"/>
<dbReference type="RefSeq" id="WP_091155079.1">
    <property type="nucleotide sequence ID" value="NZ_FNAI01000017.1"/>
</dbReference>
<dbReference type="Proteomes" id="UP000199072">
    <property type="component" value="Unassembled WGS sequence"/>
</dbReference>